<sequence length="60" mass="6929">MDENQTIDQIKARLEKFIDDIDHVNPDEVKVEDIDEWIGLLDQLEEKVKTVSNTSDSNKA</sequence>
<keyword evidence="2" id="KW-1185">Reference proteome</keyword>
<dbReference type="GeneID" id="79052577"/>
<accession>A0A418IDE7</accession>
<organism evidence="1 2">
    <name type="scientific">Staphylococcus shinii</name>
    <dbReference type="NCBI Taxonomy" id="2912228"/>
    <lineage>
        <taxon>Bacteria</taxon>
        <taxon>Bacillati</taxon>
        <taxon>Bacillota</taxon>
        <taxon>Bacilli</taxon>
        <taxon>Bacillales</taxon>
        <taxon>Staphylococcaceae</taxon>
        <taxon>Staphylococcus</taxon>
    </lineage>
</organism>
<evidence type="ECO:0000313" key="2">
    <source>
        <dbReference type="Proteomes" id="UP000286317"/>
    </source>
</evidence>
<name>A0A418IDE7_9STAP</name>
<dbReference type="NCBIfam" id="NF040878">
    <property type="entry name" value="SE1561_fam"/>
    <property type="match status" value="1"/>
</dbReference>
<proteinExistence type="predicted"/>
<dbReference type="AlphaFoldDB" id="A0A418IDE7"/>
<reference evidence="1 2" key="1">
    <citation type="journal article" date="2016" name="Front. Microbiol.">
        <title>Comprehensive Phylogenetic Analysis of Bovine Non-aureus Staphylococci Species Based on Whole-Genome Sequencing.</title>
        <authorList>
            <person name="Naushad S."/>
            <person name="Barkema H.W."/>
            <person name="Luby C."/>
            <person name="Condas L.A."/>
            <person name="Nobrega D.B."/>
            <person name="Carson D.A."/>
            <person name="De Buck J."/>
        </authorList>
    </citation>
    <scope>NUCLEOTIDE SEQUENCE [LARGE SCALE GENOMIC DNA]</scope>
    <source>
        <strain evidence="1 2">SNUC 4554</strain>
    </source>
</reference>
<comment type="caution">
    <text evidence="1">The sequence shown here is derived from an EMBL/GenBank/DDBJ whole genome shotgun (WGS) entry which is preliminary data.</text>
</comment>
<dbReference type="InterPro" id="IPR047670">
    <property type="entry name" value="YfjT-like"/>
</dbReference>
<evidence type="ECO:0008006" key="3">
    <source>
        <dbReference type="Google" id="ProtNLM"/>
    </source>
</evidence>
<evidence type="ECO:0000313" key="1">
    <source>
        <dbReference type="EMBL" id="RIM98417.1"/>
    </source>
</evidence>
<protein>
    <recommendedName>
        <fullName evidence="3">Cytosolic protein</fullName>
    </recommendedName>
</protein>
<dbReference type="RefSeq" id="WP_039069031.1">
    <property type="nucleotide sequence ID" value="NZ_CP068712.1"/>
</dbReference>
<gene>
    <name evidence="1" type="ORF">BU112_11320</name>
</gene>
<dbReference type="EMBL" id="QXUF01000091">
    <property type="protein sequence ID" value="RIM98417.1"/>
    <property type="molecule type" value="Genomic_DNA"/>
</dbReference>
<dbReference type="OrthoDB" id="2408067at2"/>
<dbReference type="Proteomes" id="UP000286317">
    <property type="component" value="Unassembled WGS sequence"/>
</dbReference>